<dbReference type="PANTHER" id="PTHR43003">
    <property type="entry name" value="DNA-3-METHYLADENINE GLYCOSYLASE"/>
    <property type="match status" value="1"/>
</dbReference>
<evidence type="ECO:0000256" key="2">
    <source>
        <dbReference type="ARBA" id="ARBA00023204"/>
    </source>
</evidence>
<dbReference type="PANTHER" id="PTHR43003:SF6">
    <property type="entry name" value="DNA GLYCOSYLASE"/>
    <property type="match status" value="1"/>
</dbReference>
<dbReference type="GO" id="GO:0006285">
    <property type="term" value="P:base-excision repair, AP site formation"/>
    <property type="evidence" value="ECO:0007669"/>
    <property type="project" value="TreeGrafter"/>
</dbReference>
<evidence type="ECO:0000313" key="3">
    <source>
        <dbReference type="EMBL" id="KEI46081.1"/>
    </source>
</evidence>
<accession>A0A073B3E2</accession>
<dbReference type="InterPro" id="IPR011257">
    <property type="entry name" value="DNA_glycosylase"/>
</dbReference>
<comment type="caution">
    <text evidence="3">The sequence shown here is derived from an EMBL/GenBank/DDBJ whole genome shotgun (WGS) entry which is preliminary data.</text>
</comment>
<dbReference type="GO" id="GO:0032131">
    <property type="term" value="F:alkylated DNA binding"/>
    <property type="evidence" value="ECO:0007669"/>
    <property type="project" value="TreeGrafter"/>
</dbReference>
<evidence type="ECO:0000313" key="4">
    <source>
        <dbReference type="Proteomes" id="UP000031419"/>
    </source>
</evidence>
<reference evidence="3 4" key="1">
    <citation type="submission" date="2014-06" db="EMBL/GenBank/DDBJ databases">
        <title>Saccharopolyspora rectivirgula DSM-43113 Genome sequencing.</title>
        <authorList>
            <person name="Barrera C."/>
            <person name="Millon L."/>
            <person name="Rognon B."/>
            <person name="Zaugg C."/>
            <person name="Monod M."/>
        </authorList>
    </citation>
    <scope>NUCLEOTIDE SEQUENCE [LARGE SCALE GENOMIC DNA]</scope>
    <source>
        <strain evidence="3 4">DSM 43113</strain>
    </source>
</reference>
<dbReference type="InterPro" id="IPR051912">
    <property type="entry name" value="Alkylbase_DNA_Glycosylase/TA"/>
</dbReference>
<dbReference type="RefSeq" id="WP_029720549.1">
    <property type="nucleotide sequence ID" value="NZ_JAJUIW010000043.1"/>
</dbReference>
<keyword evidence="1" id="KW-0227">DNA damage</keyword>
<keyword evidence="2" id="KW-0234">DNA repair</keyword>
<dbReference type="GO" id="GO:0005737">
    <property type="term" value="C:cytoplasm"/>
    <property type="evidence" value="ECO:0007669"/>
    <property type="project" value="TreeGrafter"/>
</dbReference>
<dbReference type="GO" id="GO:0032993">
    <property type="term" value="C:protein-DNA complex"/>
    <property type="evidence" value="ECO:0007669"/>
    <property type="project" value="TreeGrafter"/>
</dbReference>
<name>A0A073B3E2_9PSEU</name>
<protein>
    <submittedName>
        <fullName evidence="3">3-methyladenine DNA glycosylase</fullName>
    </submittedName>
</protein>
<dbReference type="STRING" id="28042.GU90_00035"/>
<organism evidence="3 4">
    <name type="scientific">Saccharopolyspora rectivirgula</name>
    <dbReference type="NCBI Taxonomy" id="28042"/>
    <lineage>
        <taxon>Bacteria</taxon>
        <taxon>Bacillati</taxon>
        <taxon>Actinomycetota</taxon>
        <taxon>Actinomycetes</taxon>
        <taxon>Pseudonocardiales</taxon>
        <taxon>Pseudonocardiaceae</taxon>
        <taxon>Saccharopolyspora</taxon>
    </lineage>
</organism>
<dbReference type="AlphaFoldDB" id="A0A073B3E2"/>
<dbReference type="GO" id="GO:0006307">
    <property type="term" value="P:DNA alkylation repair"/>
    <property type="evidence" value="ECO:0007669"/>
    <property type="project" value="TreeGrafter"/>
</dbReference>
<dbReference type="Gene3D" id="1.10.340.30">
    <property type="entry name" value="Hypothetical protein, domain 2"/>
    <property type="match status" value="1"/>
</dbReference>
<dbReference type="GO" id="GO:0008725">
    <property type="term" value="F:DNA-3-methyladenine glycosylase activity"/>
    <property type="evidence" value="ECO:0007669"/>
    <property type="project" value="TreeGrafter"/>
</dbReference>
<proteinExistence type="predicted"/>
<dbReference type="EMBL" id="JNVU01000002">
    <property type="protein sequence ID" value="KEI46081.1"/>
    <property type="molecule type" value="Genomic_DNA"/>
</dbReference>
<keyword evidence="4" id="KW-1185">Reference proteome</keyword>
<dbReference type="Proteomes" id="UP000031419">
    <property type="component" value="Unassembled WGS sequence"/>
</dbReference>
<dbReference type="SUPFAM" id="SSF48150">
    <property type="entry name" value="DNA-glycosylase"/>
    <property type="match status" value="1"/>
</dbReference>
<dbReference type="GO" id="GO:0043916">
    <property type="term" value="F:DNA-7-methylguanine glycosylase activity"/>
    <property type="evidence" value="ECO:0007669"/>
    <property type="project" value="TreeGrafter"/>
</dbReference>
<evidence type="ECO:0000256" key="1">
    <source>
        <dbReference type="ARBA" id="ARBA00022763"/>
    </source>
</evidence>
<gene>
    <name evidence="3" type="ORF">GU90_00035</name>
</gene>
<dbReference type="eggNOG" id="COG0122">
    <property type="taxonomic scope" value="Bacteria"/>
</dbReference>
<sequence length="303" mass="33339">MTERTRTWRPGFDLDLRHVLAPLQRGSGDPALRVAPDGTFWLARTTGSGPATLRLHRSPTGEVNATAWGDGAAEALDALPDLLGAADDDRDFVPVHEVVRRGRRAARGLRLCSCQRVWDVLLAAVLEQKVACREAWRSWRELCWRFGTPAPGPAPRGLRVPPGPQQVRAIPSWEWHRAGVDGSRRRTLQAAAAVASSLERAVSRGGEAGRRLLQQVPGIGPWTAAEVAQRAWGDPDAVSVGDYHLPTLVGTALLGHPVDDAEMLRALEPYRGQRHRAVRYLKAAGIRRARFAPRLPVRDYRAF</sequence>